<dbReference type="PANTHER" id="PTHR22731">
    <property type="entry name" value="RIBONUCLEASES P/MRP PROTEIN SUBUNIT POP1"/>
    <property type="match status" value="1"/>
</dbReference>
<dbReference type="GO" id="GO:0005655">
    <property type="term" value="C:nucleolar ribonuclease P complex"/>
    <property type="evidence" value="ECO:0007669"/>
    <property type="project" value="InterPro"/>
</dbReference>
<evidence type="ECO:0000259" key="1">
    <source>
        <dbReference type="Pfam" id="PF08170"/>
    </source>
</evidence>
<keyword evidence="3" id="KW-1185">Reference proteome</keyword>
<dbReference type="GO" id="GO:0001682">
    <property type="term" value="P:tRNA 5'-leader removal"/>
    <property type="evidence" value="ECO:0007669"/>
    <property type="project" value="InterPro"/>
</dbReference>
<dbReference type="GO" id="GO:0004526">
    <property type="term" value="F:ribonuclease P activity"/>
    <property type="evidence" value="ECO:0007669"/>
    <property type="project" value="UniProtKB-EC"/>
</dbReference>
<evidence type="ECO:0000313" key="3">
    <source>
        <dbReference type="Proteomes" id="UP001139887"/>
    </source>
</evidence>
<dbReference type="AlphaFoldDB" id="A0A9W8LUR8"/>
<sequence length="331" mass="36411">ISQELVSFELLGAQSTSLLATVLSQATDPKSRGASVLQLARALPSPAVLPESVVIGLRIHDPRLEFPFRPAQTPLSSDEKLQLQEVLLQWPEDAAQLVSKTGTDAGIWDRIECANALSKRPSEKALNERRQKHLVPGTRLQPDPAVDVTVPVLLVRTGPEAMQGSRMGRTEQQLVDELTHGWTMLAPRGWGMALWMALIFAGARAQGLNERYHVAFEAGLPSFPVNWPGTSAYDQWTGAAASAAFQKWLRRPPGKRANYLKFGIESPFFAPFHSLLKLPHVPAAYPRVLPDDLECRMKRLRKISSKKNVFSADPAAESASPNSDSTADIWL</sequence>
<dbReference type="InterPro" id="IPR012590">
    <property type="entry name" value="POPLD_dom"/>
</dbReference>
<dbReference type="InterPro" id="IPR039182">
    <property type="entry name" value="Pop1"/>
</dbReference>
<feature type="domain" description="POPLD" evidence="1">
    <location>
        <begin position="181"/>
        <end position="271"/>
    </location>
</feature>
<accession>A0A9W8LUR8</accession>
<evidence type="ECO:0000313" key="2">
    <source>
        <dbReference type="EMBL" id="KAJ2841954.1"/>
    </source>
</evidence>
<gene>
    <name evidence="2" type="primary">POP1_2</name>
    <name evidence="2" type="ORF">IWW36_006081</name>
</gene>
<keyword evidence="2" id="KW-0378">Hydrolase</keyword>
<dbReference type="Pfam" id="PF08170">
    <property type="entry name" value="POPLD"/>
    <property type="match status" value="1"/>
</dbReference>
<dbReference type="EC" id="3.1.26.5" evidence="2"/>
<reference evidence="2" key="1">
    <citation type="submission" date="2022-07" db="EMBL/GenBank/DDBJ databases">
        <title>Phylogenomic reconstructions and comparative analyses of Kickxellomycotina fungi.</title>
        <authorList>
            <person name="Reynolds N.K."/>
            <person name="Stajich J.E."/>
            <person name="Barry K."/>
            <person name="Grigoriev I.V."/>
            <person name="Crous P."/>
            <person name="Smith M.E."/>
        </authorList>
    </citation>
    <scope>NUCLEOTIDE SEQUENCE</scope>
    <source>
        <strain evidence="2">NRRL 1566</strain>
    </source>
</reference>
<name>A0A9W8LUR8_9FUNG</name>
<dbReference type="EMBL" id="JANBUW010001974">
    <property type="protein sequence ID" value="KAJ2841954.1"/>
    <property type="molecule type" value="Genomic_DNA"/>
</dbReference>
<feature type="non-terminal residue" evidence="2">
    <location>
        <position position="331"/>
    </location>
</feature>
<comment type="caution">
    <text evidence="2">The sequence shown here is derived from an EMBL/GenBank/DDBJ whole genome shotgun (WGS) entry which is preliminary data.</text>
</comment>
<proteinExistence type="predicted"/>
<dbReference type="PANTHER" id="PTHR22731:SF3">
    <property type="entry name" value="RIBONUCLEASES P_MRP PROTEIN SUBUNIT POP1"/>
    <property type="match status" value="1"/>
</dbReference>
<feature type="non-terminal residue" evidence="2">
    <location>
        <position position="1"/>
    </location>
</feature>
<dbReference type="OrthoDB" id="442863at2759"/>
<dbReference type="GO" id="GO:0000172">
    <property type="term" value="C:ribonuclease MRP complex"/>
    <property type="evidence" value="ECO:0007669"/>
    <property type="project" value="InterPro"/>
</dbReference>
<dbReference type="Proteomes" id="UP001139887">
    <property type="component" value="Unassembled WGS sequence"/>
</dbReference>
<protein>
    <submittedName>
        <fullName evidence="2">Ribonucleases P/MRP protein subunit pop1</fullName>
        <ecNumber evidence="2">3.1.26.5</ecNumber>
    </submittedName>
</protein>
<organism evidence="2 3">
    <name type="scientific">Coemansia brasiliensis</name>
    <dbReference type="NCBI Taxonomy" id="2650707"/>
    <lineage>
        <taxon>Eukaryota</taxon>
        <taxon>Fungi</taxon>
        <taxon>Fungi incertae sedis</taxon>
        <taxon>Zoopagomycota</taxon>
        <taxon>Kickxellomycotina</taxon>
        <taxon>Kickxellomycetes</taxon>
        <taxon>Kickxellales</taxon>
        <taxon>Kickxellaceae</taxon>
        <taxon>Coemansia</taxon>
    </lineage>
</organism>